<dbReference type="PANTHER" id="PTHR19328:SF75">
    <property type="entry name" value="ALDOSE SUGAR DEHYDROGENASE YLII"/>
    <property type="match status" value="1"/>
</dbReference>
<name>A0A6B1G4Y5_9CHLR</name>
<evidence type="ECO:0000313" key="2">
    <source>
        <dbReference type="EMBL" id="MYH63487.1"/>
    </source>
</evidence>
<dbReference type="Gene3D" id="2.120.10.30">
    <property type="entry name" value="TolB, C-terminal domain"/>
    <property type="match status" value="1"/>
</dbReference>
<organism evidence="2">
    <name type="scientific">Caldilineaceae bacterium SB0675_bin_29</name>
    <dbReference type="NCBI Taxonomy" id="2605266"/>
    <lineage>
        <taxon>Bacteria</taxon>
        <taxon>Bacillati</taxon>
        <taxon>Chloroflexota</taxon>
        <taxon>Caldilineae</taxon>
        <taxon>Caldilineales</taxon>
        <taxon>Caldilineaceae</taxon>
    </lineage>
</organism>
<protein>
    <submittedName>
        <fullName evidence="2">PQQ-dependent sugar dehydrogenase</fullName>
    </submittedName>
</protein>
<dbReference type="EMBL" id="VYDA01000624">
    <property type="protein sequence ID" value="MYH63487.1"/>
    <property type="molecule type" value="Genomic_DNA"/>
</dbReference>
<dbReference type="SUPFAM" id="SSF50952">
    <property type="entry name" value="Soluble quinoprotein glucose dehydrogenase"/>
    <property type="match status" value="1"/>
</dbReference>
<dbReference type="Pfam" id="PF07995">
    <property type="entry name" value="GSDH"/>
    <property type="match status" value="1"/>
</dbReference>
<comment type="caution">
    <text evidence="2">The sequence shown here is derived from an EMBL/GenBank/DDBJ whole genome shotgun (WGS) entry which is preliminary data.</text>
</comment>
<dbReference type="InterPro" id="IPR012938">
    <property type="entry name" value="Glc/Sorbosone_DH"/>
</dbReference>
<dbReference type="PANTHER" id="PTHR19328">
    <property type="entry name" value="HEDGEHOG-INTERACTING PROTEIN"/>
    <property type="match status" value="1"/>
</dbReference>
<proteinExistence type="predicted"/>
<gene>
    <name evidence="2" type="ORF">F4148_17635</name>
</gene>
<dbReference type="AlphaFoldDB" id="A0A6B1G4Y5"/>
<dbReference type="InterPro" id="IPR008979">
    <property type="entry name" value="Galactose-bd-like_sf"/>
</dbReference>
<dbReference type="InterPro" id="IPR011042">
    <property type="entry name" value="6-blade_b-propeller_TolB-like"/>
</dbReference>
<reference evidence="2" key="1">
    <citation type="submission" date="2019-09" db="EMBL/GenBank/DDBJ databases">
        <title>Characterisation of the sponge microbiome using genome-centric metagenomics.</title>
        <authorList>
            <person name="Engelberts J.P."/>
            <person name="Robbins S.J."/>
            <person name="De Goeij J.M."/>
            <person name="Aranda M."/>
            <person name="Bell S.C."/>
            <person name="Webster N.S."/>
        </authorList>
    </citation>
    <scope>NUCLEOTIDE SEQUENCE</scope>
    <source>
        <strain evidence="2">SB0675_bin_29</strain>
    </source>
</reference>
<evidence type="ECO:0000259" key="1">
    <source>
        <dbReference type="Pfam" id="PF07995"/>
    </source>
</evidence>
<dbReference type="Gene3D" id="2.60.120.260">
    <property type="entry name" value="Galactose-binding domain-like"/>
    <property type="match status" value="2"/>
</dbReference>
<sequence length="694" mass="75466">MTEARPTIEASTASTQAAADESSALSSENVAVLGTGQALSRSEFTHLAIDGDPETVWNSEQFAPQWYAIVFDAPYLVDRIEMVVTQLPAGPTVHEVWLGDEPGTRVLYKRLDNVDTQDGQTLEVAIDPPRSVSEVLIYTIESPSWVAWREVRVFGPSSAGPLEADGAASVKHVGSTAGLEGSGAELSTQAEGNVAPLGAGFASAEEQSAQFALDNDPGTTWNSQSFAPQWLSVALDNLYLVTRLEMVVAQALPGPTTHEVWLGDGLGTRTPYKRFSDLHTEDEQTLEVVVDPPRRVSELLILTLDSPSRVAWREVKVVGAPPADRIEEVETPLLSLNQRAAGLEMPVQVTHAGDGSGRIFVTEQRGRIRIVRDGIVDDTPFLDISERVSCCGERGLLNVAFPPDYAAKQHFYVSYTDKGGSTAFSRFTTTADPDRADPDSEETLLTINQPHEDHNGGRIAFGPHDGYLYIGSGDGGLQNDPDIPAQDPGTLWGKILRIDVESGVKPYGIPADNPFTQLDDHRGEIWTLGLRNPWGFAFDRKTGDLFIPDVGHIRREEVNFQPASSDGGENFGWPILESSLCYEFTSLPCSADSLTLPVAEFDHLRACAIVGGAVYRGAKFPEMQGVFVFADFCSGRIWGLKRPDADLNQGVRDGWQSTLLLQNSVPISSIGEDEEGNVYATGYQDGVIYLIMER</sequence>
<accession>A0A6B1G4Y5</accession>
<dbReference type="SUPFAM" id="SSF49785">
    <property type="entry name" value="Galactose-binding domain-like"/>
    <property type="match status" value="2"/>
</dbReference>
<feature type="domain" description="Glucose/Sorbosone dehydrogenase" evidence="1">
    <location>
        <begin position="343"/>
        <end position="681"/>
    </location>
</feature>
<dbReference type="InterPro" id="IPR011041">
    <property type="entry name" value="Quinoprot_gluc/sorb_DH_b-prop"/>
</dbReference>